<dbReference type="Proteomes" id="UP000887581">
    <property type="component" value="Unplaced"/>
</dbReference>
<proteinExistence type="predicted"/>
<sequence length="148" mass="16145">MSEGTAGEECGLRGVRERTKRERATRERNEGSEGNQETEDHAPLSVIGVLRMTLTDWQYGCQLNEWLGITGRRCFWKVLDVTGGEESLAEGGFSFYSPGGLFQDSFGLDSTMSTVSGFSTTKPSRGSSVVLLVMLDRSFASSLGILFA</sequence>
<name>A0A915PQ67_9BILA</name>
<evidence type="ECO:0000313" key="3">
    <source>
        <dbReference type="WBParaSite" id="sdigi.contig23.g1899.t1"/>
    </source>
</evidence>
<accession>A0A915PQ67</accession>
<reference evidence="3" key="1">
    <citation type="submission" date="2022-11" db="UniProtKB">
        <authorList>
            <consortium name="WormBaseParasite"/>
        </authorList>
    </citation>
    <scope>IDENTIFICATION</scope>
</reference>
<dbReference type="WBParaSite" id="sdigi.contig23.g1899.t1">
    <property type="protein sequence ID" value="sdigi.contig23.g1899.t1"/>
    <property type="gene ID" value="sdigi.contig23.g1899"/>
</dbReference>
<feature type="compositionally biased region" description="Basic and acidic residues" evidence="1">
    <location>
        <begin position="10"/>
        <end position="31"/>
    </location>
</feature>
<keyword evidence="2" id="KW-1185">Reference proteome</keyword>
<organism evidence="2 3">
    <name type="scientific">Setaria digitata</name>
    <dbReference type="NCBI Taxonomy" id="48799"/>
    <lineage>
        <taxon>Eukaryota</taxon>
        <taxon>Metazoa</taxon>
        <taxon>Ecdysozoa</taxon>
        <taxon>Nematoda</taxon>
        <taxon>Chromadorea</taxon>
        <taxon>Rhabditida</taxon>
        <taxon>Spirurina</taxon>
        <taxon>Spiruromorpha</taxon>
        <taxon>Filarioidea</taxon>
        <taxon>Setariidae</taxon>
        <taxon>Setaria</taxon>
    </lineage>
</organism>
<dbReference type="AlphaFoldDB" id="A0A915PQ67"/>
<evidence type="ECO:0000313" key="2">
    <source>
        <dbReference type="Proteomes" id="UP000887581"/>
    </source>
</evidence>
<feature type="region of interest" description="Disordered" evidence="1">
    <location>
        <begin position="1"/>
        <end position="41"/>
    </location>
</feature>
<evidence type="ECO:0000256" key="1">
    <source>
        <dbReference type="SAM" id="MobiDB-lite"/>
    </source>
</evidence>
<protein>
    <submittedName>
        <fullName evidence="3">Uncharacterized protein</fullName>
    </submittedName>
</protein>